<evidence type="ECO:0000313" key="2">
    <source>
        <dbReference type="Proteomes" id="UP000051735"/>
    </source>
</evidence>
<evidence type="ECO:0000313" key="1">
    <source>
        <dbReference type="EMBL" id="KRM33884.1"/>
    </source>
</evidence>
<name>A0ABR5PRL8_9LACO</name>
<dbReference type="GeneID" id="75115957"/>
<comment type="caution">
    <text evidence="1">The sequence shown here is derived from an EMBL/GenBank/DDBJ whole genome shotgun (WGS) entry which is preliminary data.</text>
</comment>
<keyword evidence="2" id="KW-1185">Reference proteome</keyword>
<organism evidence="1 2">
    <name type="scientific">Lactobacillus intestinalis DSM 6629</name>
    <dbReference type="NCBI Taxonomy" id="1423761"/>
    <lineage>
        <taxon>Bacteria</taxon>
        <taxon>Bacillati</taxon>
        <taxon>Bacillota</taxon>
        <taxon>Bacilli</taxon>
        <taxon>Lactobacillales</taxon>
        <taxon>Lactobacillaceae</taxon>
        <taxon>Lactobacillus</taxon>
    </lineage>
</organism>
<dbReference type="EMBL" id="AZGN01000018">
    <property type="protein sequence ID" value="KRM33884.1"/>
    <property type="molecule type" value="Genomic_DNA"/>
</dbReference>
<reference evidence="1 2" key="1">
    <citation type="journal article" date="2015" name="Genome Announc.">
        <title>Expanding the biotechnology potential of lactobacilli through comparative genomics of 213 strains and associated genera.</title>
        <authorList>
            <person name="Sun Z."/>
            <person name="Harris H.M."/>
            <person name="McCann A."/>
            <person name="Guo C."/>
            <person name="Argimon S."/>
            <person name="Zhang W."/>
            <person name="Yang X."/>
            <person name="Jeffery I.B."/>
            <person name="Cooney J.C."/>
            <person name="Kagawa T.F."/>
            <person name="Liu W."/>
            <person name="Song Y."/>
            <person name="Salvetti E."/>
            <person name="Wrobel A."/>
            <person name="Rasinkangas P."/>
            <person name="Parkhill J."/>
            <person name="Rea M.C."/>
            <person name="O'Sullivan O."/>
            <person name="Ritari J."/>
            <person name="Douillard F.P."/>
            <person name="Paul Ross R."/>
            <person name="Yang R."/>
            <person name="Briner A.E."/>
            <person name="Felis G.E."/>
            <person name="de Vos W.M."/>
            <person name="Barrangou R."/>
            <person name="Klaenhammer T.R."/>
            <person name="Caufield P.W."/>
            <person name="Cui Y."/>
            <person name="Zhang H."/>
            <person name="O'Toole P.W."/>
        </authorList>
    </citation>
    <scope>NUCLEOTIDE SEQUENCE [LARGE SCALE GENOMIC DNA]</scope>
    <source>
        <strain evidence="1 2">DSM 6629</strain>
    </source>
</reference>
<gene>
    <name evidence="1" type="ORF">FC44_GL000806</name>
</gene>
<sequence>MQLWQILIELVFVPILVNLISHILEKLIDEKLADHHQEHKKDKSHKRHTR</sequence>
<dbReference type="Proteomes" id="UP000051735">
    <property type="component" value="Unassembled WGS sequence"/>
</dbReference>
<protein>
    <submittedName>
        <fullName evidence="1">Uncharacterized protein</fullName>
    </submittedName>
</protein>
<dbReference type="RefSeq" id="WP_157055121.1">
    <property type="nucleotide sequence ID" value="NZ_AZGN01000018.1"/>
</dbReference>
<proteinExistence type="predicted"/>
<accession>A0ABR5PRL8</accession>